<gene>
    <name evidence="4" type="ORF">M0811_09068</name>
</gene>
<dbReference type="Pfam" id="PF00651">
    <property type="entry name" value="BTB"/>
    <property type="match status" value="1"/>
</dbReference>
<dbReference type="EMBL" id="JAPDFW010000077">
    <property type="protein sequence ID" value="KAJ5073113.1"/>
    <property type="molecule type" value="Genomic_DNA"/>
</dbReference>
<dbReference type="AlphaFoldDB" id="A0A9Q0LHY1"/>
<reference evidence="4" key="1">
    <citation type="submission" date="2022-10" db="EMBL/GenBank/DDBJ databases">
        <title>Novel sulphate-reducing endosymbionts in the free-living metamonad Anaeramoeba.</title>
        <authorList>
            <person name="Jerlstrom-Hultqvist J."/>
            <person name="Cepicka I."/>
            <person name="Gallot-Lavallee L."/>
            <person name="Salas-Leiva D."/>
            <person name="Curtis B.A."/>
            <person name="Zahonova K."/>
            <person name="Pipaliya S."/>
            <person name="Dacks J."/>
            <person name="Roger A.J."/>
        </authorList>
    </citation>
    <scope>NUCLEOTIDE SEQUENCE</scope>
    <source>
        <strain evidence="4">BMAN</strain>
    </source>
</reference>
<dbReference type="PROSITE" id="PS50097">
    <property type="entry name" value="BTB"/>
    <property type="match status" value="1"/>
</dbReference>
<dbReference type="InterPro" id="IPR006571">
    <property type="entry name" value="TLDc_dom"/>
</dbReference>
<dbReference type="PANTHER" id="PTHR46306">
    <property type="entry name" value="BTB/POZ DOMAIN-CONTAINING PROTEIN 9"/>
    <property type="match status" value="1"/>
</dbReference>
<evidence type="ECO:0000259" key="3">
    <source>
        <dbReference type="PROSITE" id="PS51886"/>
    </source>
</evidence>
<feature type="domain" description="TLDc" evidence="3">
    <location>
        <begin position="453"/>
        <end position="647"/>
    </location>
</feature>
<protein>
    <submittedName>
        <fullName evidence="4">E3 ubiquitin-protein ligase</fullName>
    </submittedName>
</protein>
<dbReference type="Proteomes" id="UP001149090">
    <property type="component" value="Unassembled WGS sequence"/>
</dbReference>
<evidence type="ECO:0000256" key="1">
    <source>
        <dbReference type="SAM" id="Coils"/>
    </source>
</evidence>
<keyword evidence="1" id="KW-0175">Coiled coil</keyword>
<feature type="coiled-coil region" evidence="1">
    <location>
        <begin position="260"/>
        <end position="440"/>
    </location>
</feature>
<dbReference type="SMART" id="SM00584">
    <property type="entry name" value="TLDc"/>
    <property type="match status" value="1"/>
</dbReference>
<name>A0A9Q0LHY1_ANAIG</name>
<dbReference type="CDD" id="cd18186">
    <property type="entry name" value="BTB_POZ_ZBTB_KLHL-like"/>
    <property type="match status" value="1"/>
</dbReference>
<keyword evidence="5" id="KW-1185">Reference proteome</keyword>
<dbReference type="Gene3D" id="3.30.710.10">
    <property type="entry name" value="Potassium Channel Kv1.1, Chain A"/>
    <property type="match status" value="1"/>
</dbReference>
<evidence type="ECO:0000313" key="4">
    <source>
        <dbReference type="EMBL" id="KAJ5073113.1"/>
    </source>
</evidence>
<dbReference type="InterPro" id="IPR011333">
    <property type="entry name" value="SKP1/BTB/POZ_sf"/>
</dbReference>
<comment type="caution">
    <text evidence="4">The sequence shown here is derived from an EMBL/GenBank/DDBJ whole genome shotgun (WGS) entry which is preliminary data.</text>
</comment>
<dbReference type="PANTHER" id="PTHR46306:SF1">
    <property type="entry name" value="BTB_POZ DOMAIN-CONTAINING PROTEIN 9"/>
    <property type="match status" value="1"/>
</dbReference>
<dbReference type="InterPro" id="IPR000210">
    <property type="entry name" value="BTB/POZ_dom"/>
</dbReference>
<feature type="domain" description="BTB" evidence="2">
    <location>
        <begin position="31"/>
        <end position="96"/>
    </location>
</feature>
<accession>A0A9Q0LHY1</accession>
<dbReference type="SUPFAM" id="SSF54695">
    <property type="entry name" value="POZ domain"/>
    <property type="match status" value="1"/>
</dbReference>
<dbReference type="SMART" id="SM00225">
    <property type="entry name" value="BTB"/>
    <property type="match status" value="1"/>
</dbReference>
<dbReference type="Pfam" id="PF07534">
    <property type="entry name" value="TLD"/>
    <property type="match status" value="1"/>
</dbReference>
<dbReference type="PROSITE" id="PS51886">
    <property type="entry name" value="TLDC"/>
    <property type="match status" value="1"/>
</dbReference>
<proteinExistence type="predicted"/>
<dbReference type="OrthoDB" id="26679at2759"/>
<dbReference type="InterPro" id="IPR052407">
    <property type="entry name" value="BTB_POZ_domain_cont_9"/>
</dbReference>
<evidence type="ECO:0000313" key="5">
    <source>
        <dbReference type="Proteomes" id="UP001149090"/>
    </source>
</evidence>
<evidence type="ECO:0000259" key="2">
    <source>
        <dbReference type="PROSITE" id="PS50097"/>
    </source>
</evidence>
<organism evidence="4 5">
    <name type="scientific">Anaeramoeba ignava</name>
    <name type="common">Anaerobic marine amoeba</name>
    <dbReference type="NCBI Taxonomy" id="1746090"/>
    <lineage>
        <taxon>Eukaryota</taxon>
        <taxon>Metamonada</taxon>
        <taxon>Anaeramoebidae</taxon>
        <taxon>Anaeramoeba</taxon>
    </lineage>
</organism>
<sequence length="647" mass="76626">MNSNYPFSKKEHQKEFFHQFSTLFNENNNFSDFTILIQKNLSKFNVHKSILQARSPFFKLFFTSHESNSISFHNFDEQTINNILTYIYTCKINYKKENLLSFWIASVKFGLFKLSQALEVDLINSINFNNVFQILKENHKIHSQNIHKKIIHFLGDNFPSLINKQNIYEISEKEMEEIIQIHIQTQNIGVPFFKVLYFWCEQKTRNSFPILSAALRKSLIQSQFHKISPLIPFESIPKQDIKSISELPLFPSEQINKMKLEIFKEQIQVIQKDNSQKQNQIQNQIQNLETMRKEKALLEKEKMQMKKENLLKTSQWEQFTTKTNLQISQLNQLKDQIEQEKKDQIKNLVQQKNQIQEDMKRQLSSLKEEKEKEIQKIVTKNSNQLKKLKQEKDGILIENQKLIEQKSQIQNEYENLKEENDKSLLEVQEMKKKQDEIKEKEKIKAKNTIQDSKILSKAEYLSKLKEWIHDDYFFQKMKLRFSAKKDGFSSYKFHGKIDDKGKTLILIQTQDDFIFGAFTSVGFTTDQSKWGLQNSDGQENNFLQFNYISDPNAFIFSLKNFKNDPPQKFCVRKGEEIFALGYDLDYGPIFGRCYDLVINKRLNGGISRFGYSFELPLGIEIESNDALNYLVGEKKNWKIIEMEVYFF</sequence>
<dbReference type="GO" id="GO:0005737">
    <property type="term" value="C:cytoplasm"/>
    <property type="evidence" value="ECO:0007669"/>
    <property type="project" value="TreeGrafter"/>
</dbReference>